<proteinExistence type="predicted"/>
<organism evidence="3 4">
    <name type="scientific">Ohtaekwangia koreensis</name>
    <dbReference type="NCBI Taxonomy" id="688867"/>
    <lineage>
        <taxon>Bacteria</taxon>
        <taxon>Pseudomonadati</taxon>
        <taxon>Bacteroidota</taxon>
        <taxon>Cytophagia</taxon>
        <taxon>Cytophagales</taxon>
        <taxon>Fulvivirgaceae</taxon>
        <taxon>Ohtaekwangia</taxon>
    </lineage>
</organism>
<evidence type="ECO:0000256" key="1">
    <source>
        <dbReference type="SAM" id="Phobius"/>
    </source>
</evidence>
<dbReference type="RefSeq" id="WP_079687321.1">
    <property type="nucleotide sequence ID" value="NZ_FUZU01000002.1"/>
</dbReference>
<protein>
    <submittedName>
        <fullName evidence="3">Major paralogous domain-containing protein</fullName>
    </submittedName>
</protein>
<keyword evidence="1" id="KW-0472">Membrane</keyword>
<keyword evidence="4" id="KW-1185">Reference proteome</keyword>
<dbReference type="InterPro" id="IPR011871">
    <property type="entry name" value="Fib_succ_major"/>
</dbReference>
<dbReference type="NCBIfam" id="TIGR02145">
    <property type="entry name" value="Fib_succ_major"/>
    <property type="match status" value="1"/>
</dbReference>
<gene>
    <name evidence="3" type="ORF">SAMN05660236_2738</name>
</gene>
<feature type="domain" description="Fibrobacter succinogenes major paralogous" evidence="2">
    <location>
        <begin position="56"/>
        <end position="231"/>
    </location>
</feature>
<keyword evidence="1" id="KW-1133">Transmembrane helix</keyword>
<feature type="transmembrane region" description="Helical" evidence="1">
    <location>
        <begin position="21"/>
        <end position="42"/>
    </location>
</feature>
<dbReference type="STRING" id="688867.SAMN05660236_2738"/>
<reference evidence="3 4" key="1">
    <citation type="submission" date="2017-02" db="EMBL/GenBank/DDBJ databases">
        <authorList>
            <person name="Peterson S.W."/>
        </authorList>
    </citation>
    <scope>NUCLEOTIDE SEQUENCE [LARGE SCALE GENOMIC DNA]</scope>
    <source>
        <strain evidence="3 4">DSM 25262</strain>
    </source>
</reference>
<accession>A0A1T5L8A6</accession>
<dbReference type="Proteomes" id="UP000190961">
    <property type="component" value="Unassembled WGS sequence"/>
</dbReference>
<dbReference type="OrthoDB" id="9805760at2"/>
<keyword evidence="1" id="KW-0812">Transmembrane</keyword>
<sequence>MKLIKPSCYSENDHQHHYRQLIILPVLILFVSWLFISCGGSSNGNDTLHANTIAEVKIGNQVWMAHNFDGATFSNGDSIPHAKSAEEWERAGREGKPAWCYYKNDAGMGGKYGRIYNWYAINDARGFSPEGWHVPTNDEWIALEEFVGIAEAGVRLKCSGDTTSGFCALLGGYRSKEGGFSGVDEFTYMASATERDQQANDAWGRGIHHANNTIMRCGLYKAHGTYVRLIKD</sequence>
<name>A0A1T5L8A6_9BACT</name>
<evidence type="ECO:0000313" key="3">
    <source>
        <dbReference type="EMBL" id="SKC72211.1"/>
    </source>
</evidence>
<evidence type="ECO:0000313" key="4">
    <source>
        <dbReference type="Proteomes" id="UP000190961"/>
    </source>
</evidence>
<dbReference type="AlphaFoldDB" id="A0A1T5L8A6"/>
<dbReference type="EMBL" id="FUZU01000002">
    <property type="protein sequence ID" value="SKC72211.1"/>
    <property type="molecule type" value="Genomic_DNA"/>
</dbReference>
<dbReference type="Pfam" id="PF09603">
    <property type="entry name" value="Fib_succ_major"/>
    <property type="match status" value="1"/>
</dbReference>
<evidence type="ECO:0000259" key="2">
    <source>
        <dbReference type="Pfam" id="PF09603"/>
    </source>
</evidence>